<keyword evidence="4" id="KW-1185">Reference proteome</keyword>
<evidence type="ECO:0000313" key="3">
    <source>
        <dbReference type="EMBL" id="GAA4146339.1"/>
    </source>
</evidence>
<proteinExistence type="predicted"/>
<gene>
    <name evidence="3" type="ORF">GCM10022416_38760</name>
</gene>
<feature type="domain" description="DUF11" evidence="2">
    <location>
        <begin position="194"/>
        <end position="312"/>
    </location>
</feature>
<dbReference type="InterPro" id="IPR001434">
    <property type="entry name" value="OmcB-like_DUF11"/>
</dbReference>
<dbReference type="Proteomes" id="UP001500266">
    <property type="component" value="Unassembled WGS sequence"/>
</dbReference>
<accession>A0ABP7Z3R2</accession>
<protein>
    <recommendedName>
        <fullName evidence="2">DUF11 domain-containing protein</fullName>
    </recommendedName>
</protein>
<feature type="signal peptide" evidence="1">
    <location>
        <begin position="1"/>
        <end position="35"/>
    </location>
</feature>
<evidence type="ECO:0000259" key="2">
    <source>
        <dbReference type="Pfam" id="PF01345"/>
    </source>
</evidence>
<evidence type="ECO:0000256" key="1">
    <source>
        <dbReference type="SAM" id="SignalP"/>
    </source>
</evidence>
<keyword evidence="1" id="KW-0732">Signal</keyword>
<dbReference type="RefSeq" id="WP_345022864.1">
    <property type="nucleotide sequence ID" value="NZ_BAABDO010000061.1"/>
</dbReference>
<dbReference type="Pfam" id="PF01345">
    <property type="entry name" value="DUF11"/>
    <property type="match status" value="1"/>
</dbReference>
<dbReference type="EMBL" id="BAABDO010000061">
    <property type="protein sequence ID" value="GAA4146339.1"/>
    <property type="molecule type" value="Genomic_DNA"/>
</dbReference>
<organism evidence="3 4">
    <name type="scientific">Actinomadura keratinilytica</name>
    <dbReference type="NCBI Taxonomy" id="547461"/>
    <lineage>
        <taxon>Bacteria</taxon>
        <taxon>Bacillati</taxon>
        <taxon>Actinomycetota</taxon>
        <taxon>Actinomycetes</taxon>
        <taxon>Streptosporangiales</taxon>
        <taxon>Thermomonosporaceae</taxon>
        <taxon>Actinomadura</taxon>
    </lineage>
</organism>
<name>A0ABP7Z3R2_9ACTN</name>
<comment type="caution">
    <text evidence="3">The sequence shown here is derived from an EMBL/GenBank/DDBJ whole genome shotgun (WGS) entry which is preliminary data.</text>
</comment>
<evidence type="ECO:0000313" key="4">
    <source>
        <dbReference type="Proteomes" id="UP001500266"/>
    </source>
</evidence>
<sequence length="324" mass="34092">MIEHVGVRAVARGLVVPLAAVPLLAASGAAEPAGAAETRPWPPTGAATTAWTPGGYGAPSFAGAGSGRTKAARGIVITTAAPRGPLLPGRTYSWPFAVTNKNRRRVGPLVLRMRMSRPLIYVSGQRHCAFGRGVASCRLGTLRPGQTVVGVLTARVARTARPGQAVGGRLTVTWGRPATVSHAFPLVKVARTADLSVVHRASSRVRSGRPITYLVRVHNAGPSPARGVVVAARVPGGRRNVVRMVRGGCRRHDYFLMCHLGTIAPGGDRTLRYKLMPRRAGWGPRPGSVVRSSAKVTASTTDLDLHDNAAGAATRVLPARRAPW</sequence>
<feature type="chain" id="PRO_5045117186" description="DUF11 domain-containing protein" evidence="1">
    <location>
        <begin position="36"/>
        <end position="324"/>
    </location>
</feature>
<reference evidence="4" key="1">
    <citation type="journal article" date="2019" name="Int. J. Syst. Evol. Microbiol.">
        <title>The Global Catalogue of Microorganisms (GCM) 10K type strain sequencing project: providing services to taxonomists for standard genome sequencing and annotation.</title>
        <authorList>
            <consortium name="The Broad Institute Genomics Platform"/>
            <consortium name="The Broad Institute Genome Sequencing Center for Infectious Disease"/>
            <person name="Wu L."/>
            <person name="Ma J."/>
        </authorList>
    </citation>
    <scope>NUCLEOTIDE SEQUENCE [LARGE SCALE GENOMIC DNA]</scope>
    <source>
        <strain evidence="4">JCM 17316</strain>
    </source>
</reference>